<keyword evidence="2" id="KW-1003">Cell membrane</keyword>
<evidence type="ECO:0000313" key="7">
    <source>
        <dbReference type="EMBL" id="GFJ88238.1"/>
    </source>
</evidence>
<dbReference type="PANTHER" id="PTHR30250:SF11">
    <property type="entry name" value="O-ANTIGEN TRANSPORTER-RELATED"/>
    <property type="match status" value="1"/>
</dbReference>
<evidence type="ECO:0000256" key="2">
    <source>
        <dbReference type="ARBA" id="ARBA00022475"/>
    </source>
</evidence>
<dbReference type="Pfam" id="PF01943">
    <property type="entry name" value="Polysacc_synt"/>
    <property type="match status" value="1"/>
</dbReference>
<feature type="transmembrane region" description="Helical" evidence="6">
    <location>
        <begin position="53"/>
        <end position="72"/>
    </location>
</feature>
<keyword evidence="5 6" id="KW-0472">Membrane</keyword>
<name>A0A6V8KZV0_9ACTN</name>
<feature type="transmembrane region" description="Helical" evidence="6">
    <location>
        <begin position="337"/>
        <end position="354"/>
    </location>
</feature>
<feature type="transmembrane region" description="Helical" evidence="6">
    <location>
        <begin position="263"/>
        <end position="284"/>
    </location>
</feature>
<feature type="transmembrane region" description="Helical" evidence="6">
    <location>
        <begin position="181"/>
        <end position="199"/>
    </location>
</feature>
<comment type="caution">
    <text evidence="7">The sequence shown here is derived from an EMBL/GenBank/DDBJ whole genome shotgun (WGS) entry which is preliminary data.</text>
</comment>
<evidence type="ECO:0000313" key="8">
    <source>
        <dbReference type="Proteomes" id="UP000482960"/>
    </source>
</evidence>
<accession>A0A6V8KZV0</accession>
<dbReference type="AlphaFoldDB" id="A0A6V8KZV0"/>
<feature type="transmembrane region" description="Helical" evidence="6">
    <location>
        <begin position="220"/>
        <end position="240"/>
    </location>
</feature>
<evidence type="ECO:0000256" key="5">
    <source>
        <dbReference type="ARBA" id="ARBA00023136"/>
    </source>
</evidence>
<keyword evidence="8" id="KW-1185">Reference proteome</keyword>
<keyword evidence="4 6" id="KW-1133">Transmembrane helix</keyword>
<reference evidence="7 8" key="1">
    <citation type="submission" date="2020-03" db="EMBL/GenBank/DDBJ databases">
        <title>Whole genome shotgun sequence of Phytohabitans rumicis NBRC 108638.</title>
        <authorList>
            <person name="Komaki H."/>
            <person name="Tamura T."/>
        </authorList>
    </citation>
    <scope>NUCLEOTIDE SEQUENCE [LARGE SCALE GENOMIC DNA]</scope>
    <source>
        <strain evidence="7 8">NBRC 108638</strain>
    </source>
</reference>
<dbReference type="PANTHER" id="PTHR30250">
    <property type="entry name" value="PST FAMILY PREDICTED COLANIC ACID TRANSPORTER"/>
    <property type="match status" value="1"/>
</dbReference>
<organism evidence="7 8">
    <name type="scientific">Phytohabitans rumicis</name>
    <dbReference type="NCBI Taxonomy" id="1076125"/>
    <lineage>
        <taxon>Bacteria</taxon>
        <taxon>Bacillati</taxon>
        <taxon>Actinomycetota</taxon>
        <taxon>Actinomycetes</taxon>
        <taxon>Micromonosporales</taxon>
        <taxon>Micromonosporaceae</taxon>
    </lineage>
</organism>
<feature type="transmembrane region" description="Helical" evidence="6">
    <location>
        <begin position="155"/>
        <end position="175"/>
    </location>
</feature>
<comment type="subcellular location">
    <subcellularLocation>
        <location evidence="1">Cell membrane</location>
        <topology evidence="1">Multi-pass membrane protein</topology>
    </subcellularLocation>
</comment>
<evidence type="ECO:0000256" key="4">
    <source>
        <dbReference type="ARBA" id="ARBA00022989"/>
    </source>
</evidence>
<dbReference type="InterPro" id="IPR002797">
    <property type="entry name" value="Polysacc_synth"/>
</dbReference>
<dbReference type="GO" id="GO:0005886">
    <property type="term" value="C:plasma membrane"/>
    <property type="evidence" value="ECO:0007669"/>
    <property type="project" value="UniProtKB-SubCell"/>
</dbReference>
<feature type="transmembrane region" description="Helical" evidence="6">
    <location>
        <begin position="366"/>
        <end position="387"/>
    </location>
</feature>
<feature type="transmembrane region" description="Helical" evidence="6">
    <location>
        <begin position="29"/>
        <end position="47"/>
    </location>
</feature>
<evidence type="ECO:0000256" key="6">
    <source>
        <dbReference type="SAM" id="Phobius"/>
    </source>
</evidence>
<proteinExistence type="predicted"/>
<sequence length="433" mass="44848">MTAVDSAAPGAGTRAVSWKLLLTYSLSRVVPVAIVFASTPILVGLIGTAQYGLYTTITALVLIAESFGVGWLRQSALRGTGDPYQAMHLLPRWSMASAVNGPAVLVAVLLFLLSGALGAGGDPAVLATATALCCATGFYMLRMTRAQRDMRVRRVVVIEWVRAAVGLLAIIAVHATLLEGAAAALAGMAIGSLAGALVAGRGPQQAPRSRSSANALLKEYWSYGWPMSLWLAASSGLLYVDRLLLSVWLGPETAGHYGAVSDIVIRGYIFIATPVGMAVHPLIMSAWNRGRPDLAVRTLAAYQRILGLLVVAATVALVAAGPWLIPIVVGVRAPSTAVLMLLGLGSAVWQYSLLTQKRLELAGRSFAVLSLMGASTLVTVVVDVALIPLTGPLGAAIGMAAGAAAYHAGCLHLGRKAIAEELQRGGPVSSSVS</sequence>
<evidence type="ECO:0000256" key="1">
    <source>
        <dbReference type="ARBA" id="ARBA00004651"/>
    </source>
</evidence>
<evidence type="ECO:0008006" key="9">
    <source>
        <dbReference type="Google" id="ProtNLM"/>
    </source>
</evidence>
<reference evidence="7 8" key="2">
    <citation type="submission" date="2020-03" db="EMBL/GenBank/DDBJ databases">
        <authorList>
            <person name="Ichikawa N."/>
            <person name="Kimura A."/>
            <person name="Kitahashi Y."/>
            <person name="Uohara A."/>
        </authorList>
    </citation>
    <scope>NUCLEOTIDE SEQUENCE [LARGE SCALE GENOMIC DNA]</scope>
    <source>
        <strain evidence="7 8">NBRC 108638</strain>
    </source>
</reference>
<keyword evidence="3 6" id="KW-0812">Transmembrane</keyword>
<dbReference type="InterPro" id="IPR050833">
    <property type="entry name" value="Poly_Biosynth_Transport"/>
</dbReference>
<evidence type="ECO:0000256" key="3">
    <source>
        <dbReference type="ARBA" id="ARBA00022692"/>
    </source>
</evidence>
<feature type="transmembrane region" description="Helical" evidence="6">
    <location>
        <begin position="93"/>
        <end position="118"/>
    </location>
</feature>
<feature type="transmembrane region" description="Helical" evidence="6">
    <location>
        <begin position="305"/>
        <end position="325"/>
    </location>
</feature>
<protein>
    <recommendedName>
        <fullName evidence="9">Polysaccharide biosynthesis protein C-terminal domain-containing protein</fullName>
    </recommendedName>
</protein>
<dbReference type="EMBL" id="BLPG01000001">
    <property type="protein sequence ID" value="GFJ88238.1"/>
    <property type="molecule type" value="Genomic_DNA"/>
</dbReference>
<feature type="transmembrane region" description="Helical" evidence="6">
    <location>
        <begin position="393"/>
        <end position="414"/>
    </location>
</feature>
<feature type="transmembrane region" description="Helical" evidence="6">
    <location>
        <begin position="124"/>
        <end position="143"/>
    </location>
</feature>
<gene>
    <name evidence="7" type="ORF">Prum_018800</name>
</gene>
<dbReference type="Proteomes" id="UP000482960">
    <property type="component" value="Unassembled WGS sequence"/>
</dbReference>